<organism evidence="2 3">
    <name type="scientific">Ilex paraguariensis</name>
    <name type="common">yerba mate</name>
    <dbReference type="NCBI Taxonomy" id="185542"/>
    <lineage>
        <taxon>Eukaryota</taxon>
        <taxon>Viridiplantae</taxon>
        <taxon>Streptophyta</taxon>
        <taxon>Embryophyta</taxon>
        <taxon>Tracheophyta</taxon>
        <taxon>Spermatophyta</taxon>
        <taxon>Magnoliopsida</taxon>
        <taxon>eudicotyledons</taxon>
        <taxon>Gunneridae</taxon>
        <taxon>Pentapetalae</taxon>
        <taxon>asterids</taxon>
        <taxon>campanulids</taxon>
        <taxon>Aquifoliales</taxon>
        <taxon>Aquifoliaceae</taxon>
        <taxon>Ilex</taxon>
    </lineage>
</organism>
<evidence type="ECO:0000256" key="1">
    <source>
        <dbReference type="SAM" id="Phobius"/>
    </source>
</evidence>
<dbReference type="EMBL" id="CAUOFW020001514">
    <property type="protein sequence ID" value="CAK9145904.1"/>
    <property type="molecule type" value="Genomic_DNA"/>
</dbReference>
<dbReference type="Proteomes" id="UP001642360">
    <property type="component" value="Unassembled WGS sequence"/>
</dbReference>
<feature type="transmembrane region" description="Helical" evidence="1">
    <location>
        <begin position="20"/>
        <end position="40"/>
    </location>
</feature>
<dbReference type="PANTHER" id="PTHR31860">
    <property type="entry name" value="HEAT-INDUCIBLE TRANSCRIPTION REPRESSOR (DUF639)-RELATED"/>
    <property type="match status" value="1"/>
</dbReference>
<keyword evidence="1" id="KW-0472">Membrane</keyword>
<dbReference type="PANTHER" id="PTHR31860:SF5">
    <property type="entry name" value="ARGH (DUF639)"/>
    <property type="match status" value="1"/>
</dbReference>
<accession>A0ABC8RLQ4</accession>
<comment type="caution">
    <text evidence="2">The sequence shown here is derived from an EMBL/GenBank/DDBJ whole genome shotgun (WGS) entry which is preliminary data.</text>
</comment>
<feature type="transmembrane region" description="Helical" evidence="1">
    <location>
        <begin position="221"/>
        <end position="250"/>
    </location>
</feature>
<feature type="transmembrane region" description="Helical" evidence="1">
    <location>
        <begin position="138"/>
        <end position="156"/>
    </location>
</feature>
<protein>
    <submittedName>
        <fullName evidence="2">Uncharacterized protein</fullName>
    </submittedName>
</protein>
<keyword evidence="3" id="KW-1185">Reference proteome</keyword>
<gene>
    <name evidence="2" type="ORF">ILEXP_LOCUS13724</name>
</gene>
<evidence type="ECO:0000313" key="2">
    <source>
        <dbReference type="EMBL" id="CAK9145904.1"/>
    </source>
</evidence>
<dbReference type="AlphaFoldDB" id="A0ABC8RLQ4"/>
<proteinExistence type="predicted"/>
<sequence>MELLKPLTSAWSWFQEVPTWQRPATTIIVLATSLLVVYKYTRIGDKHDKIVICRGTGQTTMESIVSAQQGLKTLQEMVQSANITILKIRSIMVYRAPKELLKPLTSAWSWFQEVPTWQRPATTIIVLATSLLVVYKEWIGNAIAAFLLFMVAKMLWARYTRIGDKHDKIVICRGTGQTTMESIVSAQQGLKTLQEMVQSANITILKIRSIMVYRAPKHAKMVMMAMTGLAIILAMLPFKYILVALILYSFTMTLKVGKRMESEQGNRRSKEWWDSIPVIPVEIVVNYNPVSK</sequence>
<dbReference type="InterPro" id="IPR006927">
    <property type="entry name" value="DUF639"/>
</dbReference>
<dbReference type="Pfam" id="PF04842">
    <property type="entry name" value="DUF639"/>
    <property type="match status" value="1"/>
</dbReference>
<reference evidence="2 3" key="1">
    <citation type="submission" date="2024-02" db="EMBL/GenBank/DDBJ databases">
        <authorList>
            <person name="Vignale AGUSTIN F."/>
            <person name="Sosa J E."/>
            <person name="Modenutti C."/>
        </authorList>
    </citation>
    <scope>NUCLEOTIDE SEQUENCE [LARGE SCALE GENOMIC DNA]</scope>
</reference>
<name>A0ABC8RLQ4_9AQUA</name>
<evidence type="ECO:0000313" key="3">
    <source>
        <dbReference type="Proteomes" id="UP001642360"/>
    </source>
</evidence>
<keyword evidence="1" id="KW-0812">Transmembrane</keyword>
<keyword evidence="1" id="KW-1133">Transmembrane helix</keyword>